<dbReference type="InterPro" id="IPR001245">
    <property type="entry name" value="Ser-Thr/Tyr_kinase_cat_dom"/>
</dbReference>
<dbReference type="PANTHER" id="PTHR44329:SF62">
    <property type="entry name" value="PROTEIN KINASE DOMAIN-CONTAINING PROTEIN"/>
    <property type="match status" value="1"/>
</dbReference>
<dbReference type="Proteomes" id="UP000631114">
    <property type="component" value="Unassembled WGS sequence"/>
</dbReference>
<dbReference type="InterPro" id="IPR000719">
    <property type="entry name" value="Prot_kinase_dom"/>
</dbReference>
<proteinExistence type="predicted"/>
<dbReference type="PANTHER" id="PTHR44329">
    <property type="entry name" value="SERINE/THREONINE-PROTEIN KINASE TNNI3K-RELATED"/>
    <property type="match status" value="1"/>
</dbReference>
<sequence length="161" mass="18173">MSLLLVMGLQPLSDPRSFCNEKICEILKEHGGTEPVGLDSIKPCYEIHHTEVDMDDAIIIEEGAYSEVYLVKWRGTEVAAKTIRSSIASNDRVKSTFMKEIALWQRLRHPNIVQFLGVLNHSGRSVFLTEYLPNGSLYDILKRKGRLDLPTTVAFALDIAR</sequence>
<evidence type="ECO:0000256" key="1">
    <source>
        <dbReference type="ARBA" id="ARBA00022679"/>
    </source>
</evidence>
<dbReference type="Gene3D" id="1.10.510.10">
    <property type="entry name" value="Transferase(Phosphotransferase) domain 1"/>
    <property type="match status" value="1"/>
</dbReference>
<evidence type="ECO:0000256" key="4">
    <source>
        <dbReference type="ARBA" id="ARBA00022840"/>
    </source>
</evidence>
<evidence type="ECO:0000259" key="5">
    <source>
        <dbReference type="PROSITE" id="PS50011"/>
    </source>
</evidence>
<evidence type="ECO:0000313" key="6">
    <source>
        <dbReference type="EMBL" id="KAF9588589.1"/>
    </source>
</evidence>
<dbReference type="GO" id="GO:0005524">
    <property type="term" value="F:ATP binding"/>
    <property type="evidence" value="ECO:0007669"/>
    <property type="project" value="UniProtKB-KW"/>
</dbReference>
<keyword evidence="2" id="KW-0547">Nucleotide-binding</keyword>
<protein>
    <recommendedName>
        <fullName evidence="5">Protein kinase domain-containing protein</fullName>
    </recommendedName>
</protein>
<comment type="caution">
    <text evidence="6">The sequence shown here is derived from an EMBL/GenBank/DDBJ whole genome shotgun (WGS) entry which is preliminary data.</text>
</comment>
<accession>A0A835GXA6</accession>
<dbReference type="InterPro" id="IPR051681">
    <property type="entry name" value="Ser/Thr_Kinases-Pseudokinases"/>
</dbReference>
<keyword evidence="3" id="KW-0418">Kinase</keyword>
<evidence type="ECO:0000313" key="7">
    <source>
        <dbReference type="Proteomes" id="UP000631114"/>
    </source>
</evidence>
<dbReference type="GO" id="GO:0004674">
    <property type="term" value="F:protein serine/threonine kinase activity"/>
    <property type="evidence" value="ECO:0007669"/>
    <property type="project" value="TreeGrafter"/>
</dbReference>
<dbReference type="AlphaFoldDB" id="A0A835GXA6"/>
<dbReference type="PROSITE" id="PS50011">
    <property type="entry name" value="PROTEIN_KINASE_DOM"/>
    <property type="match status" value="1"/>
</dbReference>
<gene>
    <name evidence="6" type="ORF">IFM89_013441</name>
</gene>
<dbReference type="EMBL" id="JADFTS010000009">
    <property type="protein sequence ID" value="KAF9588589.1"/>
    <property type="molecule type" value="Genomic_DNA"/>
</dbReference>
<dbReference type="OrthoDB" id="4062651at2759"/>
<dbReference type="SUPFAM" id="SSF56112">
    <property type="entry name" value="Protein kinase-like (PK-like)"/>
    <property type="match status" value="1"/>
</dbReference>
<organism evidence="6 7">
    <name type="scientific">Coptis chinensis</name>
    <dbReference type="NCBI Taxonomy" id="261450"/>
    <lineage>
        <taxon>Eukaryota</taxon>
        <taxon>Viridiplantae</taxon>
        <taxon>Streptophyta</taxon>
        <taxon>Embryophyta</taxon>
        <taxon>Tracheophyta</taxon>
        <taxon>Spermatophyta</taxon>
        <taxon>Magnoliopsida</taxon>
        <taxon>Ranunculales</taxon>
        <taxon>Ranunculaceae</taxon>
        <taxon>Coptidoideae</taxon>
        <taxon>Coptis</taxon>
    </lineage>
</organism>
<keyword evidence="1" id="KW-0808">Transferase</keyword>
<dbReference type="FunFam" id="3.30.200.20:FF:000180">
    <property type="entry name" value="serine/threonine-protein kinase STY46-like"/>
    <property type="match status" value="1"/>
</dbReference>
<dbReference type="Pfam" id="PF07714">
    <property type="entry name" value="PK_Tyr_Ser-Thr"/>
    <property type="match status" value="1"/>
</dbReference>
<keyword evidence="7" id="KW-1185">Reference proteome</keyword>
<dbReference type="InterPro" id="IPR011009">
    <property type="entry name" value="Kinase-like_dom_sf"/>
</dbReference>
<evidence type="ECO:0000256" key="3">
    <source>
        <dbReference type="ARBA" id="ARBA00022777"/>
    </source>
</evidence>
<name>A0A835GXA6_9MAGN</name>
<evidence type="ECO:0000256" key="2">
    <source>
        <dbReference type="ARBA" id="ARBA00022741"/>
    </source>
</evidence>
<reference evidence="6 7" key="1">
    <citation type="submission" date="2020-10" db="EMBL/GenBank/DDBJ databases">
        <title>The Coptis chinensis genome and diversification of protoberbering-type alkaloids.</title>
        <authorList>
            <person name="Wang B."/>
            <person name="Shu S."/>
            <person name="Song C."/>
            <person name="Liu Y."/>
        </authorList>
    </citation>
    <scope>NUCLEOTIDE SEQUENCE [LARGE SCALE GENOMIC DNA]</scope>
    <source>
        <strain evidence="6">HL-2020</strain>
        <tissue evidence="6">Leaf</tissue>
    </source>
</reference>
<feature type="domain" description="Protein kinase" evidence="5">
    <location>
        <begin position="54"/>
        <end position="161"/>
    </location>
</feature>
<keyword evidence="4" id="KW-0067">ATP-binding</keyword>